<keyword evidence="3" id="KW-0969">Cilium</keyword>
<dbReference type="Gene3D" id="2.30.330.10">
    <property type="entry name" value="SpoA-like"/>
    <property type="match status" value="1"/>
</dbReference>
<feature type="compositionally biased region" description="Basic residues" evidence="1">
    <location>
        <begin position="1"/>
        <end position="15"/>
    </location>
</feature>
<dbReference type="AlphaFoldDB" id="A0A5B8ISW3"/>
<feature type="domain" description="Flagellar motor switch protein FliN-like C-terminal" evidence="2">
    <location>
        <begin position="218"/>
        <end position="285"/>
    </location>
</feature>
<name>A0A5B8ISW3_9RHOB</name>
<dbReference type="Pfam" id="PF01052">
    <property type="entry name" value="FliMN_C"/>
    <property type="match status" value="1"/>
</dbReference>
<evidence type="ECO:0000313" key="3">
    <source>
        <dbReference type="EMBL" id="QDY68523.1"/>
    </source>
</evidence>
<evidence type="ECO:0000259" key="2">
    <source>
        <dbReference type="Pfam" id="PF01052"/>
    </source>
</evidence>
<keyword evidence="4" id="KW-1185">Reference proteome</keyword>
<dbReference type="KEGG" id="lit:FPZ52_02075"/>
<dbReference type="Proteomes" id="UP000318483">
    <property type="component" value="Chromosome"/>
</dbReference>
<keyword evidence="3" id="KW-0966">Cell projection</keyword>
<protein>
    <submittedName>
        <fullName evidence="3">FliM/FliN family flagellar motor switch protein</fullName>
    </submittedName>
</protein>
<gene>
    <name evidence="3" type="ORF">FPZ52_02075</name>
</gene>
<dbReference type="InterPro" id="IPR001543">
    <property type="entry name" value="FliN-like_C"/>
</dbReference>
<keyword evidence="3" id="KW-0282">Flagellum</keyword>
<dbReference type="SUPFAM" id="SSF101801">
    <property type="entry name" value="Surface presentation of antigens (SPOA)"/>
    <property type="match status" value="1"/>
</dbReference>
<reference evidence="3 4" key="1">
    <citation type="submission" date="2019-07" db="EMBL/GenBank/DDBJ databases">
        <title>Litoreibacter alkalisoli sp. nov., isolated from saline-alkaline soil.</title>
        <authorList>
            <person name="Wang S."/>
            <person name="Xu L."/>
            <person name="Xing Y.-T."/>
            <person name="Sun J.-Q."/>
        </authorList>
    </citation>
    <scope>NUCLEOTIDE SEQUENCE [LARGE SCALE GENOMIC DNA]</scope>
    <source>
        <strain evidence="3 4">LN3S51</strain>
    </source>
</reference>
<evidence type="ECO:0000256" key="1">
    <source>
        <dbReference type="SAM" id="MobiDB-lite"/>
    </source>
</evidence>
<proteinExistence type="predicted"/>
<feature type="region of interest" description="Disordered" evidence="1">
    <location>
        <begin position="1"/>
        <end position="25"/>
    </location>
</feature>
<dbReference type="EMBL" id="CP042261">
    <property type="protein sequence ID" value="QDY68523.1"/>
    <property type="molecule type" value="Genomic_DNA"/>
</dbReference>
<accession>A0A5B8ISW3</accession>
<dbReference type="InterPro" id="IPR036429">
    <property type="entry name" value="SpoA-like_sf"/>
</dbReference>
<evidence type="ECO:0000313" key="4">
    <source>
        <dbReference type="Proteomes" id="UP000318483"/>
    </source>
</evidence>
<sequence>MEHLHRSLMRRKARHGKAEPESGTVSISQALRQSVLKVAHYLLPVSAEVANQSEYSLSLEQLADQITDFSLVFGLRDGSETKGLIVADRQVLAGLIGAMTTGRIERDELPDRMPTATEAHLTERFFASVVGGTTTILSEHPGIYSAPVLTSGTYVGDLKQIPHLLTDVPYRLAQVDVELGHIRQGMIGLAIPERARPVNRGGVAKPAEMSGTAVIEAALMGSDVPIEAVLHRYHLPIARVAELKPGDSLPLPSRALAHLTLVGSGGEVIATARLGQTCGCRSVKLRAEAVGDEDSRYTDLEIDEASAPSAVLTAVQSD</sequence>
<organism evidence="3 4">
    <name type="scientific">Qingshengfaniella alkalisoli</name>
    <dbReference type="NCBI Taxonomy" id="2599296"/>
    <lineage>
        <taxon>Bacteria</taxon>
        <taxon>Pseudomonadati</taxon>
        <taxon>Pseudomonadota</taxon>
        <taxon>Alphaproteobacteria</taxon>
        <taxon>Rhodobacterales</taxon>
        <taxon>Paracoccaceae</taxon>
        <taxon>Qingshengfaniella</taxon>
    </lineage>
</organism>
<dbReference type="OrthoDB" id="7824563at2"/>